<feature type="transmembrane region" description="Helical" evidence="5">
    <location>
        <begin position="42"/>
        <end position="65"/>
    </location>
</feature>
<comment type="caution">
    <text evidence="7">The sequence shown here is derived from an EMBL/GenBank/DDBJ whole genome shotgun (WGS) entry which is preliminary data.</text>
</comment>
<proteinExistence type="predicted"/>
<dbReference type="InterPro" id="IPR050206">
    <property type="entry name" value="FtsK/SpoIIIE/SftA"/>
</dbReference>
<dbReference type="InterPro" id="IPR027417">
    <property type="entry name" value="P-loop_NTPase"/>
</dbReference>
<dbReference type="Gene3D" id="3.40.50.300">
    <property type="entry name" value="P-loop containing nucleotide triphosphate hydrolases"/>
    <property type="match status" value="1"/>
</dbReference>
<evidence type="ECO:0000256" key="2">
    <source>
        <dbReference type="ARBA" id="ARBA00022840"/>
    </source>
</evidence>
<dbReference type="RefSeq" id="WP_174399834.1">
    <property type="nucleotide sequence ID" value="NZ_VBSB01000014.1"/>
</dbReference>
<name>A0ABX2K2Z6_9MYCO</name>
<protein>
    <recommendedName>
        <fullName evidence="6">FtsK domain-containing protein</fullName>
    </recommendedName>
</protein>
<keyword evidence="1 3" id="KW-0547">Nucleotide-binding</keyword>
<evidence type="ECO:0000313" key="8">
    <source>
        <dbReference type="Proteomes" id="UP000708347"/>
    </source>
</evidence>
<feature type="transmembrane region" description="Helical" evidence="5">
    <location>
        <begin position="14"/>
        <end position="35"/>
    </location>
</feature>
<keyword evidence="8" id="KW-1185">Reference proteome</keyword>
<organism evidence="7 8">
    <name type="scientific">Mycolicibacterium sphagni</name>
    <dbReference type="NCBI Taxonomy" id="1786"/>
    <lineage>
        <taxon>Bacteria</taxon>
        <taxon>Bacillati</taxon>
        <taxon>Actinomycetota</taxon>
        <taxon>Actinomycetes</taxon>
        <taxon>Mycobacteriales</taxon>
        <taxon>Mycobacteriaceae</taxon>
        <taxon>Mycolicibacterium</taxon>
    </lineage>
</organism>
<keyword evidence="5" id="KW-0472">Membrane</keyword>
<dbReference type="PANTHER" id="PTHR22683:SF47">
    <property type="entry name" value="FTSK DOMAIN-CONTAINING PROTEIN YDCQ"/>
    <property type="match status" value="1"/>
</dbReference>
<sequence>MAQRLTITWAGTQIPWIAMTIWTAAIGTATADWLHLSNPHRFPFFATAFLIVSALAAAAIVAIVARHAARRAAVVAELVEALHTPLGWPAPSHGLISASGFKPAPRAVRRAHGIYPTKIRMHYIPAAAVKQQSSLQRLQLPSSGDNDPDTAGTNPEWLRLINSLLSENLGVSYTLSVDRRARRLTATPDTREVTEEPAAIQRLRAKVASPAMFESGATVTDYTLSDRGRITEFDVAHNISEKLARSGARMHQIERVMSKILAGRWRADFKLEHDTVHFELRPSLPRLVWPRIYPEMAGVAEAIANYKNTRFFYAYDEDRNPISWHPKTQPQRLIIGPTGSGKTSTIHTFITQAARAHWAVNIADRKNIEYRGFRDWPNVQCVATRIEDQIALIYQTWMLMKDRYEAGESGVARTEDFSPVLLVLDEFTELVKDIAAWYVKLRGSKPASETKNWPRELPIEEMVGSVLRLGRTARIHLIIGMQRPDVKYVEGENRDNLTGRQSLGRLGRQGADMLWGDYYTGTTIPPGLLGRGMAYNDHGEPVEVQNFFTPDPYKPDDLTDPVAKRVLKELRPTSCSHPRIVFDTPFDPHEDEDFHYTDYLEARVYLAEERPALDPLSPQYRFKPQLSAATAFAATSALGPNTAHHNAAPIPVTAPTRQRHTAGSDRWPGYGSPAPRMVDDLQVGDLICVDAGLGVWGILDKAPEPDPVDPNALLLSWRSADDDYDLLTVPADDSIVSRPLLDDDDQSRAA</sequence>
<reference evidence="7 8" key="1">
    <citation type="submission" date="2019-05" db="EMBL/GenBank/DDBJ databases">
        <title>Mycolicibacterium sphagni ENV482 genome assembly.</title>
        <authorList>
            <person name="Chen W."/>
            <person name="Faulkner N.W."/>
            <person name="Hyman M.R."/>
        </authorList>
    </citation>
    <scope>NUCLEOTIDE SEQUENCE [LARGE SCALE GENOMIC DNA]</scope>
    <source>
        <strain evidence="7 8">ENV482</strain>
    </source>
</reference>
<evidence type="ECO:0000256" key="4">
    <source>
        <dbReference type="SAM" id="MobiDB-lite"/>
    </source>
</evidence>
<dbReference type="PANTHER" id="PTHR22683">
    <property type="entry name" value="SPORULATION PROTEIN RELATED"/>
    <property type="match status" value="1"/>
</dbReference>
<evidence type="ECO:0000256" key="5">
    <source>
        <dbReference type="SAM" id="Phobius"/>
    </source>
</evidence>
<evidence type="ECO:0000313" key="7">
    <source>
        <dbReference type="EMBL" id="NTY62102.1"/>
    </source>
</evidence>
<keyword evidence="2 3" id="KW-0067">ATP-binding</keyword>
<feature type="domain" description="FtsK" evidence="6">
    <location>
        <begin position="319"/>
        <end position="512"/>
    </location>
</feature>
<keyword evidence="5" id="KW-0812">Transmembrane</keyword>
<keyword evidence="5" id="KW-1133">Transmembrane helix</keyword>
<dbReference type="SUPFAM" id="SSF52540">
    <property type="entry name" value="P-loop containing nucleoside triphosphate hydrolases"/>
    <property type="match status" value="1"/>
</dbReference>
<accession>A0ABX2K2Z6</accession>
<dbReference type="InterPro" id="IPR002543">
    <property type="entry name" value="FtsK_dom"/>
</dbReference>
<gene>
    <name evidence="7" type="ORF">FEG63_21375</name>
</gene>
<evidence type="ECO:0000259" key="6">
    <source>
        <dbReference type="PROSITE" id="PS50901"/>
    </source>
</evidence>
<dbReference type="EMBL" id="VBSB01000014">
    <property type="protein sequence ID" value="NTY62102.1"/>
    <property type="molecule type" value="Genomic_DNA"/>
</dbReference>
<dbReference type="Proteomes" id="UP000708347">
    <property type="component" value="Unassembled WGS sequence"/>
</dbReference>
<evidence type="ECO:0000256" key="1">
    <source>
        <dbReference type="ARBA" id="ARBA00022741"/>
    </source>
</evidence>
<dbReference type="PROSITE" id="PS50901">
    <property type="entry name" value="FTSK"/>
    <property type="match status" value="1"/>
</dbReference>
<evidence type="ECO:0000256" key="3">
    <source>
        <dbReference type="PROSITE-ProRule" id="PRU00289"/>
    </source>
</evidence>
<feature type="region of interest" description="Disordered" evidence="4">
    <location>
        <begin position="640"/>
        <end position="671"/>
    </location>
</feature>
<feature type="binding site" evidence="3">
    <location>
        <begin position="336"/>
        <end position="343"/>
    </location>
    <ligand>
        <name>ATP</name>
        <dbReference type="ChEBI" id="CHEBI:30616"/>
    </ligand>
</feature>
<dbReference type="CDD" id="cd01127">
    <property type="entry name" value="TrwB_TraG_TraD_VirD4"/>
    <property type="match status" value="1"/>
</dbReference>